<dbReference type="EMBL" id="JACVVK020000206">
    <property type="protein sequence ID" value="KAK7484647.1"/>
    <property type="molecule type" value="Genomic_DNA"/>
</dbReference>
<evidence type="ECO:0000313" key="3">
    <source>
        <dbReference type="Proteomes" id="UP001519460"/>
    </source>
</evidence>
<proteinExistence type="predicted"/>
<evidence type="ECO:0000256" key="1">
    <source>
        <dbReference type="SAM" id="MobiDB-lite"/>
    </source>
</evidence>
<protein>
    <submittedName>
        <fullName evidence="2">Uncharacterized protein</fullName>
    </submittedName>
</protein>
<comment type="caution">
    <text evidence="2">The sequence shown here is derived from an EMBL/GenBank/DDBJ whole genome shotgun (WGS) entry which is preliminary data.</text>
</comment>
<name>A0ABD0KC53_9CAEN</name>
<reference evidence="2 3" key="1">
    <citation type="journal article" date="2023" name="Sci. Data">
        <title>Genome assembly of the Korean intertidal mud-creeper Batillaria attramentaria.</title>
        <authorList>
            <person name="Patra A.K."/>
            <person name="Ho P.T."/>
            <person name="Jun S."/>
            <person name="Lee S.J."/>
            <person name="Kim Y."/>
            <person name="Won Y.J."/>
        </authorList>
    </citation>
    <scope>NUCLEOTIDE SEQUENCE [LARGE SCALE GENOMIC DNA]</scope>
    <source>
        <strain evidence="2">Wonlab-2016</strain>
    </source>
</reference>
<evidence type="ECO:0000313" key="2">
    <source>
        <dbReference type="EMBL" id="KAK7484647.1"/>
    </source>
</evidence>
<sequence>MLRLLQQGVTPFSGYSSFGRYWSRTELYHSRNTTETERHLINCRFRISASCDNGSVSCICVNPMLRDVQHTRAFDVIFCLGKGSINVPSRKGLRKKSAMTGKEDSSPCESPTPTTAPRSAAVILEPKTFQVNASVGVLFGFCLQQLPANVFTIQWPIKI</sequence>
<keyword evidence="3" id="KW-1185">Reference proteome</keyword>
<dbReference type="Proteomes" id="UP001519460">
    <property type="component" value="Unassembled WGS sequence"/>
</dbReference>
<organism evidence="2 3">
    <name type="scientific">Batillaria attramentaria</name>
    <dbReference type="NCBI Taxonomy" id="370345"/>
    <lineage>
        <taxon>Eukaryota</taxon>
        <taxon>Metazoa</taxon>
        <taxon>Spiralia</taxon>
        <taxon>Lophotrochozoa</taxon>
        <taxon>Mollusca</taxon>
        <taxon>Gastropoda</taxon>
        <taxon>Caenogastropoda</taxon>
        <taxon>Sorbeoconcha</taxon>
        <taxon>Cerithioidea</taxon>
        <taxon>Batillariidae</taxon>
        <taxon>Batillaria</taxon>
    </lineage>
</organism>
<feature type="compositionally biased region" description="Polar residues" evidence="1">
    <location>
        <begin position="107"/>
        <end position="117"/>
    </location>
</feature>
<gene>
    <name evidence="2" type="ORF">BaRGS_00024055</name>
</gene>
<dbReference type="AlphaFoldDB" id="A0ABD0KC53"/>
<feature type="region of interest" description="Disordered" evidence="1">
    <location>
        <begin position="91"/>
        <end position="117"/>
    </location>
</feature>
<accession>A0ABD0KC53</accession>